<name>A0AAV4PSK9_CAEEX</name>
<organism evidence="2 3">
    <name type="scientific">Caerostris extrusa</name>
    <name type="common">Bark spider</name>
    <name type="synonym">Caerostris bankana</name>
    <dbReference type="NCBI Taxonomy" id="172846"/>
    <lineage>
        <taxon>Eukaryota</taxon>
        <taxon>Metazoa</taxon>
        <taxon>Ecdysozoa</taxon>
        <taxon>Arthropoda</taxon>
        <taxon>Chelicerata</taxon>
        <taxon>Arachnida</taxon>
        <taxon>Araneae</taxon>
        <taxon>Araneomorphae</taxon>
        <taxon>Entelegynae</taxon>
        <taxon>Araneoidea</taxon>
        <taxon>Araneidae</taxon>
        <taxon>Caerostris</taxon>
    </lineage>
</organism>
<evidence type="ECO:0000313" key="3">
    <source>
        <dbReference type="Proteomes" id="UP001054945"/>
    </source>
</evidence>
<protein>
    <submittedName>
        <fullName evidence="2">Uncharacterized protein</fullName>
    </submittedName>
</protein>
<feature type="compositionally biased region" description="Basic and acidic residues" evidence="1">
    <location>
        <begin position="56"/>
        <end position="66"/>
    </location>
</feature>
<evidence type="ECO:0000313" key="2">
    <source>
        <dbReference type="EMBL" id="GIX99123.1"/>
    </source>
</evidence>
<sequence>MKTCPPSLSCGVLLWVEFVEKLRLMIESDPSPKLLTPPHFPEGRAKTRQKPISQMDAREGEGEEKKKKGKRKKKQKVRFFGLIPKCLNV</sequence>
<proteinExistence type="predicted"/>
<dbReference type="EMBL" id="BPLR01005007">
    <property type="protein sequence ID" value="GIX99123.1"/>
    <property type="molecule type" value="Genomic_DNA"/>
</dbReference>
<dbReference type="Proteomes" id="UP001054945">
    <property type="component" value="Unassembled WGS sequence"/>
</dbReference>
<comment type="caution">
    <text evidence="2">The sequence shown here is derived from an EMBL/GenBank/DDBJ whole genome shotgun (WGS) entry which is preliminary data.</text>
</comment>
<gene>
    <name evidence="2" type="ORF">CEXT_33601</name>
</gene>
<dbReference type="AlphaFoldDB" id="A0AAV4PSK9"/>
<keyword evidence="3" id="KW-1185">Reference proteome</keyword>
<accession>A0AAV4PSK9</accession>
<evidence type="ECO:0000256" key="1">
    <source>
        <dbReference type="SAM" id="MobiDB-lite"/>
    </source>
</evidence>
<reference evidence="2 3" key="1">
    <citation type="submission" date="2021-06" db="EMBL/GenBank/DDBJ databases">
        <title>Caerostris extrusa draft genome.</title>
        <authorList>
            <person name="Kono N."/>
            <person name="Arakawa K."/>
        </authorList>
    </citation>
    <scope>NUCLEOTIDE SEQUENCE [LARGE SCALE GENOMIC DNA]</scope>
</reference>
<feature type="region of interest" description="Disordered" evidence="1">
    <location>
        <begin position="29"/>
        <end position="75"/>
    </location>
</feature>